<comment type="subcellular location">
    <subcellularLocation>
        <location evidence="3">Cytoplasm</location>
    </subcellularLocation>
</comment>
<dbReference type="InterPro" id="IPR036116">
    <property type="entry name" value="FN3_sf"/>
</dbReference>
<dbReference type="InterPro" id="IPR031315">
    <property type="entry name" value="LNS2/PITP"/>
</dbReference>
<dbReference type="SUPFAM" id="SSF56784">
    <property type="entry name" value="HAD-like"/>
    <property type="match status" value="1"/>
</dbReference>
<dbReference type="Proteomes" id="UP000829720">
    <property type="component" value="Unassembled WGS sequence"/>
</dbReference>
<dbReference type="GO" id="GO:0032869">
    <property type="term" value="P:cellular response to insulin stimulus"/>
    <property type="evidence" value="ECO:0007669"/>
    <property type="project" value="TreeGrafter"/>
</dbReference>
<evidence type="ECO:0000256" key="6">
    <source>
        <dbReference type="ARBA" id="ARBA00022433"/>
    </source>
</evidence>
<evidence type="ECO:0000256" key="14">
    <source>
        <dbReference type="ARBA" id="ARBA00082259"/>
    </source>
</evidence>
<sequence length="2572" mass="285397">MSGSLPFYQKHHRHYDRAYRSKEVQSALSHYHQSSSYSARSSSSSRGVKAAVFSGIEETDLSTLNKGSKPTYLALDKENQIIGYVVPLFRGSQEFASGLSDTEEARVKETAGYLARRDLFSNELKQEKTVQQTSRRVAMRESAERIVLSKKIHENEEFHKRINEDNLMHAPQFVIKPRSHTVWEKQSVRLHCTVSGWPEPRVVWYKNNISIDPLAHPGKYKIEGSYSVHSLEINRCDFDDTAQYRVSAMNAKGELSAFASIVVKRFKGEVDESLPSPRHYGPLEYGITFETHFVDKFNVSFGREGETLSLGCTVIISPPLQRFQPDVQWYRDDVLLKPSKWVHMHWSGERATLTLPHLNKEDEGLYTLRVATKSGYETYSAYVFVRDADAEVEGAPAAPLDVSCQDANKDYVIVTWKQPAVDGGSSILGYFVDRCEVGTNHWSQCNDTPVKFARFPVAGLIEGRSYVFRVRAVNKCGMSRPSRASEPVAAMDPADRARMGGHPSAPWTGQIIVTEEEPAEGVVPGQPSDLAVTEATKNYVVLSWKPPGQRGHEGIMYYVEKCVSGTDSWQRVNTEIPVKSPRFALFDLAEGKSYSFRVRCCNSAGVGEPSEPTEATTVGDKLDIPSAPGRVVPTRNTDTSVVVSWESSRDAKELVGYYIESSLVGSNAWEPCNNKPVKGTRFVCHGLSTGDSYLFRVRALNAAGLSEFSQESEAIEVKAAIGGGISHGVLAESWGKSGGLTERTPSWAGEHEASQSAPDTLLKRNAQVGRRHVASSSDSVAPGPAVSKREEAEEGSLPTAAPLAAPLATEPASPLAKPATAEQPRKSSVGASGKQGREKQRRDSASPTPPYDITVLESVRDSMVLGWKQPTFIGGADITGYFVDYREVRDGVPGQWHEGNIKAISERAYRVEDLKENMLYQFQVRAANMAGVGIPSMPSDTFKCEEWTIAVPGPPHDLQVSEVRKDSLVLLWKPPVYQGRDPVNGFYIDIKEAEAEVEAWRGINEKATTKKFMKIKELKEGVTYVFRVRAQNKAGVGKPSQVTEPVLAETRPGTHEIVVDVDDDGVISLVFECSEMTAESQFAWSKNYEEIQDSSRLTVETKGGKSRAIFNTPSEDDLGIYSCAVTHTNGASASFNLNEEELKKLLAISHDHKFPIIPLKSELAVELLEKGRVRFWLQAESMSASGKVEYVFNDNVISQGEKYKMNFDKNTGIIEMFMESLTVQDEGTYTFQLQDGKATNQSSLVLIGDVFKDIQKQSEFQRKEWFRKQGPHFVEYLSYEVTPDCRVLLKCKVGNIKKETVALWYKDGREIKVDEKLSFAEGVLTLEIAQISKKDAGIYEVVLKDDRGKDTSKLNLTDQGFKDLMNQVFSVIANSSTPLKIQSTDEGIRLYTFVSYYNDELLVTWHHKDAAIAFSDRIKSGVVGEQLWLQISEPTDKDKGTYAIEFFDGKGGLRRTVELTGHAFDDAYAEFQRLKAAAIAERNRARVAGGLPDVVTIQEGKSLNLTCNISGDPVPEVTWLKNEREMVSDDHYVLKFESGKYASFTITSVTTGDSGKYSILVKNKFGTESGDFTLHVTEAVGDLSGTTYLTDPSGNVMVRAFDSPPQGVKKKTVTGKKVEKRKDSVILRPPMVKSEVAAEILEEKEDTQTSRSSVVQKAEKECKTTDEKGLARSLNAEVDTMNYVGQLAGQVLVTVKELYKGINQATLSGCIDVVVVQQRDGSYQCSPFHVRFGKLGVLRSKEKVIDIEINGEPVDLHMKLGDNGEAFFVQETGEHNEVVPAHLATSPIPTEEQMFWSRDTRHVGQGAGTEHGQGQGSEDTASLSSGTVSVKKKKRRRKKHKTDSRREEQTPTAGSEEIFEMDLSSDEEHVAHSARASSFTAVKEAEYKQHPILHSLDSYPLSDGDWSHSDSRALSEPLSPKSDSELVVKSSASESMLRNESHMQWTWGEFPESTRVAKKEKQELPKTVTITPTESTHFRVILSSEAMEAGPESQQQAVVDPVCAIVKPEPRTPVSPASPVPSLPPAMATSTPSSDTAPTATSSTTAQVPGDMGDISAELRPCSKTDSPSKKKGVQKRSQHQGPEDIYLDDLNELEPEVVARYFPKSESEPVPKHWMETELRSGSQSPQSVGSAAADSGTECLSDSASDLPDVTLSLCGGLSENSDISKEKFMQHIITYHEFAENPAIIDNPNLVVKIANRYYNWTLAAPFILSLQAFQKNLPKSTEEAWVKEKMPKKSGRWWFWRKRADSTVKQSETKLEAQETQNGGSSLPQENPVHQPKGGDSSSDEESKELNAATLTEGLGQTSTHSYKKSLRLSSDQIASLKLKEGPNDVTFSITTQYQGTCRCEGTIYLWNWDDKVIISDIDGTITKSDVFGQILPQLGKDWTHQGIAKLYHSVHENGYKFLYCSARAIGMADMTRGYLHWVNDRGTILPRGPLMLSPSSLFSAIHREVIEKKPEVFKIECLTDIKNLFLPNQQPFYAAFGNRPNDVFAYKQVGVPDCRIFTVNPKGELIQEQTKGNKSSYSRLSELVEHVFPLLNKQQSSAFSFPEYSSFCFWRQPIPEISLEDLL</sequence>
<feature type="domain" description="Ig-like" evidence="16">
    <location>
        <begin position="1039"/>
        <end position="1138"/>
    </location>
</feature>
<evidence type="ECO:0000256" key="12">
    <source>
        <dbReference type="ARBA" id="ARBA00023319"/>
    </source>
</evidence>
<dbReference type="Pfam" id="PF16876">
    <property type="entry name" value="Lipin_mid"/>
    <property type="match status" value="1"/>
</dbReference>
<evidence type="ECO:0000256" key="15">
    <source>
        <dbReference type="SAM" id="MobiDB-lite"/>
    </source>
</evidence>
<comment type="cofactor">
    <cofactor evidence="2">
        <name>Mg(2+)</name>
        <dbReference type="ChEBI" id="CHEBI:18420"/>
    </cofactor>
</comment>
<dbReference type="CDD" id="cd00096">
    <property type="entry name" value="Ig"/>
    <property type="match status" value="2"/>
</dbReference>
<dbReference type="GO" id="GO:0008195">
    <property type="term" value="F:phosphatidate phosphatase activity"/>
    <property type="evidence" value="ECO:0007669"/>
    <property type="project" value="UniProtKB-EC"/>
</dbReference>
<evidence type="ECO:0000313" key="18">
    <source>
        <dbReference type="EMBL" id="KAI1889129.1"/>
    </source>
</evidence>
<feature type="compositionally biased region" description="Pro residues" evidence="15">
    <location>
        <begin position="2011"/>
        <end position="2024"/>
    </location>
</feature>
<comment type="catalytic activity">
    <reaction evidence="1">
        <text>a 1,2-diacyl-sn-glycero-3-phosphate + H2O = a 1,2-diacyl-sn-glycerol + phosphate</text>
        <dbReference type="Rhea" id="RHEA:27429"/>
        <dbReference type="ChEBI" id="CHEBI:15377"/>
        <dbReference type="ChEBI" id="CHEBI:17815"/>
        <dbReference type="ChEBI" id="CHEBI:43474"/>
        <dbReference type="ChEBI" id="CHEBI:58608"/>
        <dbReference type="EC" id="3.1.3.4"/>
    </reaction>
    <physiologicalReaction direction="left-to-right" evidence="1">
        <dbReference type="Rhea" id="RHEA:27430"/>
    </physiologicalReaction>
</comment>
<evidence type="ECO:0000259" key="16">
    <source>
        <dbReference type="PROSITE" id="PS50835"/>
    </source>
</evidence>
<dbReference type="InterPro" id="IPR007651">
    <property type="entry name" value="Lipin_N"/>
</dbReference>
<feature type="compositionally biased region" description="Polar residues" evidence="15">
    <location>
        <begin position="1816"/>
        <end position="1828"/>
    </location>
</feature>
<dbReference type="InterPro" id="IPR036179">
    <property type="entry name" value="Ig-like_dom_sf"/>
</dbReference>
<dbReference type="Pfam" id="PF07679">
    <property type="entry name" value="I-set"/>
    <property type="match status" value="4"/>
</dbReference>
<dbReference type="FunFam" id="2.60.40.10:FF:000134">
    <property type="entry name" value="Myomesin 1"/>
    <property type="match status" value="1"/>
</dbReference>
<evidence type="ECO:0000256" key="7">
    <source>
        <dbReference type="ARBA" id="ARBA00022490"/>
    </source>
</evidence>
<evidence type="ECO:0000256" key="3">
    <source>
        <dbReference type="ARBA" id="ARBA00004496"/>
    </source>
</evidence>
<dbReference type="InterPro" id="IPR013098">
    <property type="entry name" value="Ig_I-set"/>
</dbReference>
<dbReference type="Pfam" id="PF04571">
    <property type="entry name" value="Lipin_N"/>
    <property type="match status" value="1"/>
</dbReference>
<proteinExistence type="inferred from homology"/>
<feature type="domain" description="Ig-like" evidence="16">
    <location>
        <begin position="171"/>
        <end position="262"/>
    </location>
</feature>
<dbReference type="GO" id="GO:0003713">
    <property type="term" value="F:transcription coactivator activity"/>
    <property type="evidence" value="ECO:0007669"/>
    <property type="project" value="TreeGrafter"/>
</dbReference>
<dbReference type="FunFam" id="2.60.40.10:FF:000069">
    <property type="entry name" value="Alpha-protein kinase 3"/>
    <property type="match status" value="1"/>
</dbReference>
<keyword evidence="9" id="KW-0677">Repeat</keyword>
<dbReference type="CDD" id="cd20951">
    <property type="entry name" value="IgI_titin_I1-like"/>
    <property type="match status" value="1"/>
</dbReference>
<feature type="compositionally biased region" description="Gly residues" evidence="15">
    <location>
        <begin position="1805"/>
        <end position="1815"/>
    </location>
</feature>
<feature type="domain" description="Ig-like" evidence="16">
    <location>
        <begin position="1497"/>
        <end position="1577"/>
    </location>
</feature>
<dbReference type="GO" id="GO:0045944">
    <property type="term" value="P:positive regulation of transcription by RNA polymerase II"/>
    <property type="evidence" value="ECO:0007669"/>
    <property type="project" value="TreeGrafter"/>
</dbReference>
<keyword evidence="7" id="KW-0963">Cytoplasm</keyword>
<gene>
    <name evidence="18" type="ORF">AGOR_G00175890</name>
</gene>
<dbReference type="FunFam" id="2.60.40.10:FF:000197">
    <property type="entry name" value="Myomesin 1"/>
    <property type="match status" value="1"/>
</dbReference>
<organism evidence="18 19">
    <name type="scientific">Albula goreensis</name>
    <dbReference type="NCBI Taxonomy" id="1534307"/>
    <lineage>
        <taxon>Eukaryota</taxon>
        <taxon>Metazoa</taxon>
        <taxon>Chordata</taxon>
        <taxon>Craniata</taxon>
        <taxon>Vertebrata</taxon>
        <taxon>Euteleostomi</taxon>
        <taxon>Actinopterygii</taxon>
        <taxon>Neopterygii</taxon>
        <taxon>Teleostei</taxon>
        <taxon>Albuliformes</taxon>
        <taxon>Albulidae</taxon>
        <taxon>Albula</taxon>
    </lineage>
</organism>
<feature type="compositionally biased region" description="Basic residues" evidence="15">
    <location>
        <begin position="1830"/>
        <end position="1843"/>
    </location>
</feature>
<dbReference type="PROSITE" id="PS50853">
    <property type="entry name" value="FN3"/>
    <property type="match status" value="5"/>
</dbReference>
<evidence type="ECO:0000259" key="17">
    <source>
        <dbReference type="PROSITE" id="PS50853"/>
    </source>
</evidence>
<feature type="domain" description="Fibronectin type-III" evidence="17">
    <location>
        <begin position="954"/>
        <end position="1053"/>
    </location>
</feature>
<dbReference type="FunFam" id="2.60.40.10:FF:000233">
    <property type="entry name" value="Myomesin 1"/>
    <property type="match status" value="1"/>
</dbReference>
<feature type="compositionally biased region" description="Polar residues" evidence="15">
    <location>
        <begin position="2121"/>
        <end position="2131"/>
    </location>
</feature>
<dbReference type="CDD" id="cd00063">
    <property type="entry name" value="FN3"/>
    <property type="match status" value="5"/>
</dbReference>
<feature type="domain" description="Fibronectin type-III" evidence="17">
    <location>
        <begin position="526"/>
        <end position="620"/>
    </location>
</feature>
<evidence type="ECO:0000256" key="11">
    <source>
        <dbReference type="ARBA" id="ARBA00023179"/>
    </source>
</evidence>
<reference evidence="18" key="1">
    <citation type="submission" date="2021-01" db="EMBL/GenBank/DDBJ databases">
        <authorList>
            <person name="Zahm M."/>
            <person name="Roques C."/>
            <person name="Cabau C."/>
            <person name="Klopp C."/>
            <person name="Donnadieu C."/>
            <person name="Jouanno E."/>
            <person name="Lampietro C."/>
            <person name="Louis A."/>
            <person name="Herpin A."/>
            <person name="Echchiki A."/>
            <person name="Berthelot C."/>
            <person name="Parey E."/>
            <person name="Roest-Crollius H."/>
            <person name="Braasch I."/>
            <person name="Postlethwait J."/>
            <person name="Bobe J."/>
            <person name="Montfort J."/>
            <person name="Bouchez O."/>
            <person name="Begum T."/>
            <person name="Mejri S."/>
            <person name="Adams A."/>
            <person name="Chen W.-J."/>
            <person name="Guiguen Y."/>
        </authorList>
    </citation>
    <scope>NUCLEOTIDE SEQUENCE</scope>
    <source>
        <tissue evidence="18">Blood</tissue>
    </source>
</reference>
<dbReference type="InterPro" id="IPR003599">
    <property type="entry name" value="Ig_sub"/>
</dbReference>
<feature type="compositionally biased region" description="Polar residues" evidence="15">
    <location>
        <begin position="2262"/>
        <end position="2273"/>
    </location>
</feature>
<dbReference type="InterPro" id="IPR003961">
    <property type="entry name" value="FN3_dom"/>
</dbReference>
<evidence type="ECO:0000256" key="10">
    <source>
        <dbReference type="ARBA" id="ARBA00022801"/>
    </source>
</evidence>
<dbReference type="GO" id="GO:0005789">
    <property type="term" value="C:endoplasmic reticulum membrane"/>
    <property type="evidence" value="ECO:0007669"/>
    <property type="project" value="TreeGrafter"/>
</dbReference>
<evidence type="ECO:0000256" key="5">
    <source>
        <dbReference type="ARBA" id="ARBA00012638"/>
    </source>
</evidence>
<feature type="region of interest" description="Disordered" evidence="15">
    <location>
        <begin position="1803"/>
        <end position="1858"/>
    </location>
</feature>
<dbReference type="SUPFAM" id="SSF49265">
    <property type="entry name" value="Fibronectin type III"/>
    <property type="match status" value="3"/>
</dbReference>
<keyword evidence="11" id="KW-0514">Muscle protein</keyword>
<evidence type="ECO:0000256" key="1">
    <source>
        <dbReference type="ARBA" id="ARBA00001180"/>
    </source>
</evidence>
<dbReference type="SMART" id="SM00775">
    <property type="entry name" value="LNS2"/>
    <property type="match status" value="1"/>
</dbReference>
<comment type="caution">
    <text evidence="18">The sequence shown here is derived from an EMBL/GenBank/DDBJ whole genome shotgun (WGS) entry which is preliminary data.</text>
</comment>
<feature type="region of interest" description="Disordered" evidence="15">
    <location>
        <begin position="2010"/>
        <end position="2091"/>
    </location>
</feature>
<feature type="region of interest" description="Disordered" evidence="15">
    <location>
        <begin position="2117"/>
        <end position="2142"/>
    </location>
</feature>
<dbReference type="EMBL" id="JAERUA010000016">
    <property type="protein sequence ID" value="KAI1889129.1"/>
    <property type="molecule type" value="Genomic_DNA"/>
</dbReference>
<feature type="domain" description="Ig-like" evidence="16">
    <location>
        <begin position="1271"/>
        <end position="1357"/>
    </location>
</feature>
<evidence type="ECO:0000256" key="9">
    <source>
        <dbReference type="ARBA" id="ARBA00022737"/>
    </source>
</evidence>
<keyword evidence="19" id="KW-1185">Reference proteome</keyword>
<dbReference type="PANTHER" id="PTHR12181:SF11">
    <property type="entry name" value="PHOSPHATIDATE PHOSPHATASE LPIN2"/>
    <property type="match status" value="1"/>
</dbReference>
<name>A0A8T3CUW6_9TELE</name>
<evidence type="ECO:0000256" key="2">
    <source>
        <dbReference type="ARBA" id="ARBA00001946"/>
    </source>
</evidence>
<comment type="similarity">
    <text evidence="4">Belongs to the lipin family.</text>
</comment>
<dbReference type="GO" id="GO:0032982">
    <property type="term" value="C:myosin filament"/>
    <property type="evidence" value="ECO:0007669"/>
    <property type="project" value="UniProtKB-KW"/>
</dbReference>
<dbReference type="PANTHER" id="PTHR12181">
    <property type="entry name" value="LIPIN"/>
    <property type="match status" value="1"/>
</dbReference>
<dbReference type="GO" id="GO:0005634">
    <property type="term" value="C:nucleus"/>
    <property type="evidence" value="ECO:0007669"/>
    <property type="project" value="TreeGrafter"/>
</dbReference>
<dbReference type="FunFam" id="2.60.40.10:FF:000192">
    <property type="entry name" value="Myomesin 1"/>
    <property type="match status" value="1"/>
</dbReference>
<evidence type="ECO:0000256" key="4">
    <source>
        <dbReference type="ARBA" id="ARBA00005476"/>
    </source>
</evidence>
<dbReference type="GO" id="GO:0005829">
    <property type="term" value="C:cytosol"/>
    <property type="evidence" value="ECO:0007669"/>
    <property type="project" value="TreeGrafter"/>
</dbReference>
<dbReference type="FunFam" id="2.60.40.10:FF:000222">
    <property type="entry name" value="Myomesin 1"/>
    <property type="match status" value="1"/>
</dbReference>
<dbReference type="GO" id="GO:0019432">
    <property type="term" value="P:triglyceride biosynthetic process"/>
    <property type="evidence" value="ECO:0007669"/>
    <property type="project" value="TreeGrafter"/>
</dbReference>
<feature type="region of interest" description="Disordered" evidence="15">
    <location>
        <begin position="2253"/>
        <end position="2294"/>
    </location>
</feature>
<keyword evidence="12" id="KW-0393">Immunoglobulin domain</keyword>
<feature type="domain" description="Ig-like" evidence="16">
    <location>
        <begin position="304"/>
        <end position="384"/>
    </location>
</feature>
<feature type="region of interest" description="Disordered" evidence="15">
    <location>
        <begin position="1904"/>
        <end position="1926"/>
    </location>
</feature>
<dbReference type="FunFam" id="2.60.40.10:FF:000467">
    <property type="entry name" value="Myomesin 1"/>
    <property type="match status" value="1"/>
</dbReference>
<feature type="domain" description="Fibronectin type-III" evidence="17">
    <location>
        <begin position="398"/>
        <end position="493"/>
    </location>
</feature>
<keyword evidence="10" id="KW-0378">Hydrolase</keyword>
<dbReference type="GO" id="GO:0030017">
    <property type="term" value="C:sarcomere"/>
    <property type="evidence" value="ECO:0007669"/>
    <property type="project" value="UniProtKB-ARBA"/>
</dbReference>
<dbReference type="SMART" id="SM00408">
    <property type="entry name" value="IGc2"/>
    <property type="match status" value="4"/>
</dbReference>
<dbReference type="FunFam" id="2.60.40.10:FF:002172">
    <property type="entry name" value="Myomesin 1a (skelemin)"/>
    <property type="match status" value="2"/>
</dbReference>
<dbReference type="GO" id="GO:0005198">
    <property type="term" value="F:structural molecule activity"/>
    <property type="evidence" value="ECO:0007669"/>
    <property type="project" value="UniProtKB-ARBA"/>
</dbReference>
<dbReference type="InterPro" id="IPR031703">
    <property type="entry name" value="Lipin_mid"/>
</dbReference>
<accession>A0A8T3CUW6</accession>
<keyword evidence="8" id="KW-0597">Phosphoprotein</keyword>
<dbReference type="SMART" id="SM00060">
    <property type="entry name" value="FN3"/>
    <property type="match status" value="5"/>
</dbReference>
<feature type="domain" description="Fibronectin type-III" evidence="17">
    <location>
        <begin position="849"/>
        <end position="947"/>
    </location>
</feature>
<dbReference type="OrthoDB" id="8776562at2759"/>
<evidence type="ECO:0000256" key="13">
    <source>
        <dbReference type="ARBA" id="ARBA00071829"/>
    </source>
</evidence>
<dbReference type="Pfam" id="PF08235">
    <property type="entry name" value="LNS2"/>
    <property type="match status" value="1"/>
</dbReference>
<dbReference type="GO" id="GO:0042802">
    <property type="term" value="F:identical protein binding"/>
    <property type="evidence" value="ECO:0007669"/>
    <property type="project" value="UniProtKB-ARBA"/>
</dbReference>
<feature type="compositionally biased region" description="Low complexity" evidence="15">
    <location>
        <begin position="796"/>
        <end position="816"/>
    </location>
</feature>
<dbReference type="InterPro" id="IPR036412">
    <property type="entry name" value="HAD-like_sf"/>
</dbReference>
<feature type="compositionally biased region" description="Basic residues" evidence="15">
    <location>
        <begin position="2070"/>
        <end position="2079"/>
    </location>
</feature>
<keyword evidence="6" id="KW-0787">Thick filament</keyword>
<dbReference type="SUPFAM" id="SSF48726">
    <property type="entry name" value="Immunoglobulin"/>
    <property type="match status" value="6"/>
</dbReference>
<feature type="compositionally biased region" description="Basic and acidic residues" evidence="15">
    <location>
        <begin position="835"/>
        <end position="844"/>
    </location>
</feature>
<dbReference type="FunFam" id="2.60.40.10:FF:000029">
    <property type="entry name" value="Myomesin 1"/>
    <property type="match status" value="1"/>
</dbReference>
<dbReference type="SMART" id="SM00409">
    <property type="entry name" value="IG"/>
    <property type="match status" value="6"/>
</dbReference>
<dbReference type="EC" id="3.1.3.4" evidence="5"/>
<feature type="compositionally biased region" description="Low complexity" evidence="15">
    <location>
        <begin position="2025"/>
        <end position="2046"/>
    </location>
</feature>
<feature type="region of interest" description="Disordered" evidence="15">
    <location>
        <begin position="735"/>
        <end position="853"/>
    </location>
</feature>
<dbReference type="Pfam" id="PF00041">
    <property type="entry name" value="fn3"/>
    <property type="match status" value="5"/>
</dbReference>
<dbReference type="InterPro" id="IPR026058">
    <property type="entry name" value="LIPIN"/>
</dbReference>
<dbReference type="FunFam" id="2.60.40.10:FF:000179">
    <property type="entry name" value="Myomesin 2"/>
    <property type="match status" value="1"/>
</dbReference>
<dbReference type="InterPro" id="IPR013209">
    <property type="entry name" value="LNS2"/>
</dbReference>
<evidence type="ECO:0000256" key="8">
    <source>
        <dbReference type="ARBA" id="ARBA00022553"/>
    </source>
</evidence>
<dbReference type="InterPro" id="IPR003598">
    <property type="entry name" value="Ig_sub2"/>
</dbReference>
<dbReference type="InterPro" id="IPR007110">
    <property type="entry name" value="Ig-like_dom"/>
</dbReference>
<dbReference type="InterPro" id="IPR013783">
    <property type="entry name" value="Ig-like_fold"/>
</dbReference>
<protein>
    <recommendedName>
        <fullName evidence="13">Myomesin-1</fullName>
        <ecNumber evidence="5">3.1.3.4</ecNumber>
    </recommendedName>
    <alternativeName>
        <fullName evidence="14">Myomesin family member 1</fullName>
    </alternativeName>
</protein>
<dbReference type="PRINTS" id="PR00014">
    <property type="entry name" value="FNTYPEIII"/>
</dbReference>
<dbReference type="PROSITE" id="PS50835">
    <property type="entry name" value="IG_LIKE"/>
    <property type="match status" value="5"/>
</dbReference>
<dbReference type="Gene3D" id="2.60.40.10">
    <property type="entry name" value="Immunoglobulins"/>
    <property type="match status" value="12"/>
</dbReference>
<dbReference type="GO" id="GO:0009062">
    <property type="term" value="P:fatty acid catabolic process"/>
    <property type="evidence" value="ECO:0007669"/>
    <property type="project" value="TreeGrafter"/>
</dbReference>
<dbReference type="FunFam" id="2.60.40.10:FF:000124">
    <property type="entry name" value="Myomesin 1"/>
    <property type="match status" value="1"/>
</dbReference>
<feature type="domain" description="Fibronectin type-III" evidence="17">
    <location>
        <begin position="627"/>
        <end position="720"/>
    </location>
</feature>
<evidence type="ECO:0000313" key="19">
    <source>
        <dbReference type="Proteomes" id="UP000829720"/>
    </source>
</evidence>